<dbReference type="Proteomes" id="UP000076603">
    <property type="component" value="Unassembled WGS sequence"/>
</dbReference>
<dbReference type="PATRIC" id="fig|1121326.3.peg.5841"/>
<dbReference type="OrthoDB" id="9986346at2"/>
<dbReference type="STRING" id="1121326.CLMAG_57810"/>
<evidence type="ECO:0000313" key="3">
    <source>
        <dbReference type="Proteomes" id="UP000076603"/>
    </source>
</evidence>
<keyword evidence="3" id="KW-1185">Reference proteome</keyword>
<evidence type="ECO:0000313" key="2">
    <source>
        <dbReference type="EMBL" id="KZL88877.1"/>
    </source>
</evidence>
<keyword evidence="1" id="KW-0812">Transmembrane</keyword>
<feature type="transmembrane region" description="Helical" evidence="1">
    <location>
        <begin position="48"/>
        <end position="69"/>
    </location>
</feature>
<name>A0A162QRS6_9CLOT</name>
<protein>
    <submittedName>
        <fullName evidence="2">Uncharacterized protein</fullName>
    </submittedName>
</protein>
<reference evidence="2 3" key="1">
    <citation type="submission" date="2016-04" db="EMBL/GenBank/DDBJ databases">
        <title>Genome sequence of Clostridium magnum DSM 2767.</title>
        <authorList>
            <person name="Poehlein A."/>
            <person name="Uhlig R."/>
            <person name="Fischer R."/>
            <person name="Bahl H."/>
            <person name="Daniel R."/>
        </authorList>
    </citation>
    <scope>NUCLEOTIDE SEQUENCE [LARGE SCALE GENOMIC DNA]</scope>
    <source>
        <strain evidence="2 3">DSM 2767</strain>
    </source>
</reference>
<comment type="caution">
    <text evidence="2">The sequence shown here is derived from an EMBL/GenBank/DDBJ whole genome shotgun (WGS) entry which is preliminary data.</text>
</comment>
<dbReference type="AlphaFoldDB" id="A0A162QRS6"/>
<sequence>MFYKVQYLIRLFSYIAGLIFIPLEVVGHWGKWNIIKNRFWFSKIVNKFIRVAAIIIALVVEISLIPGTIDYCKDIPAFLTKNYKMTSGSISDSHEEGGRAHYQVIVVNGVSLKGGVYYKDSQKYTKYKFYYLPNTHWIMNYEGY</sequence>
<dbReference type="RefSeq" id="WP_066630391.1">
    <property type="nucleotide sequence ID" value="NZ_FQXL01000030.1"/>
</dbReference>
<feature type="transmembrane region" description="Helical" evidence="1">
    <location>
        <begin position="6"/>
        <end position="27"/>
    </location>
</feature>
<keyword evidence="1" id="KW-0472">Membrane</keyword>
<keyword evidence="1" id="KW-1133">Transmembrane helix</keyword>
<organism evidence="2 3">
    <name type="scientific">Clostridium magnum DSM 2767</name>
    <dbReference type="NCBI Taxonomy" id="1121326"/>
    <lineage>
        <taxon>Bacteria</taxon>
        <taxon>Bacillati</taxon>
        <taxon>Bacillota</taxon>
        <taxon>Clostridia</taxon>
        <taxon>Eubacteriales</taxon>
        <taxon>Clostridiaceae</taxon>
        <taxon>Clostridium</taxon>
    </lineage>
</organism>
<proteinExistence type="predicted"/>
<gene>
    <name evidence="2" type="ORF">CLMAG_57810</name>
</gene>
<evidence type="ECO:0000256" key="1">
    <source>
        <dbReference type="SAM" id="Phobius"/>
    </source>
</evidence>
<dbReference type="EMBL" id="LWAE01000013">
    <property type="protein sequence ID" value="KZL88877.1"/>
    <property type="molecule type" value="Genomic_DNA"/>
</dbReference>
<accession>A0A162QRS6</accession>